<keyword evidence="3 5" id="KW-1133">Transmembrane helix</keyword>
<evidence type="ECO:0000256" key="5">
    <source>
        <dbReference type="SAM" id="Phobius"/>
    </source>
</evidence>
<dbReference type="PANTHER" id="PTHR23501:SF197">
    <property type="entry name" value="COMD"/>
    <property type="match status" value="1"/>
</dbReference>
<feature type="transmembrane region" description="Helical" evidence="5">
    <location>
        <begin position="299"/>
        <end position="319"/>
    </location>
</feature>
<feature type="transmembrane region" description="Helical" evidence="5">
    <location>
        <begin position="224"/>
        <end position="245"/>
    </location>
</feature>
<proteinExistence type="predicted"/>
<keyword evidence="2 5" id="KW-0812">Transmembrane</keyword>
<reference evidence="7 8" key="1">
    <citation type="submission" date="2017-04" db="EMBL/GenBank/DDBJ databases">
        <title>Comparative genome analysis of Subtercola boreus.</title>
        <authorList>
            <person name="Cho Y.-J."/>
            <person name="Cho A."/>
            <person name="Kim O.-S."/>
            <person name="Lee J.-I."/>
        </authorList>
    </citation>
    <scope>NUCLEOTIDE SEQUENCE [LARGE SCALE GENOMIC DNA]</scope>
    <source>
        <strain evidence="7 8">P27444</strain>
    </source>
</reference>
<dbReference type="EMBL" id="NBXA01000021">
    <property type="protein sequence ID" value="RFA12590.1"/>
    <property type="molecule type" value="Genomic_DNA"/>
</dbReference>
<organism evidence="7 8">
    <name type="scientific">Subtercola boreus</name>
    <dbReference type="NCBI Taxonomy" id="120213"/>
    <lineage>
        <taxon>Bacteria</taxon>
        <taxon>Bacillati</taxon>
        <taxon>Actinomycetota</taxon>
        <taxon>Actinomycetes</taxon>
        <taxon>Micrococcales</taxon>
        <taxon>Microbacteriaceae</taxon>
        <taxon>Subtercola</taxon>
    </lineage>
</organism>
<feature type="transmembrane region" description="Helical" evidence="5">
    <location>
        <begin position="357"/>
        <end position="382"/>
    </location>
</feature>
<dbReference type="InterPro" id="IPR020846">
    <property type="entry name" value="MFS_dom"/>
</dbReference>
<protein>
    <submittedName>
        <fullName evidence="7">MFS transporter</fullName>
    </submittedName>
</protein>
<feature type="transmembrane region" description="Helical" evidence="5">
    <location>
        <begin position="76"/>
        <end position="95"/>
    </location>
</feature>
<evidence type="ECO:0000256" key="3">
    <source>
        <dbReference type="ARBA" id="ARBA00022989"/>
    </source>
</evidence>
<feature type="domain" description="Major facilitator superfamily (MFS) profile" evidence="6">
    <location>
        <begin position="11"/>
        <end position="480"/>
    </location>
</feature>
<feature type="transmembrane region" description="Helical" evidence="5">
    <location>
        <begin position="197"/>
        <end position="218"/>
    </location>
</feature>
<feature type="transmembrane region" description="Helical" evidence="5">
    <location>
        <begin position="403"/>
        <end position="425"/>
    </location>
</feature>
<dbReference type="Gene3D" id="1.20.1720.10">
    <property type="entry name" value="Multidrug resistance protein D"/>
    <property type="match status" value="1"/>
</dbReference>
<feature type="transmembrane region" description="Helical" evidence="5">
    <location>
        <begin position="257"/>
        <end position="279"/>
    </location>
</feature>
<evidence type="ECO:0000256" key="1">
    <source>
        <dbReference type="ARBA" id="ARBA00004651"/>
    </source>
</evidence>
<gene>
    <name evidence="7" type="ORF">B7R21_09590</name>
</gene>
<evidence type="ECO:0000259" key="6">
    <source>
        <dbReference type="PROSITE" id="PS50850"/>
    </source>
</evidence>
<feature type="transmembrane region" description="Helical" evidence="5">
    <location>
        <begin position="46"/>
        <end position="64"/>
    </location>
</feature>
<dbReference type="GO" id="GO:0022857">
    <property type="term" value="F:transmembrane transporter activity"/>
    <property type="evidence" value="ECO:0007669"/>
    <property type="project" value="InterPro"/>
</dbReference>
<feature type="transmembrane region" description="Helical" evidence="5">
    <location>
        <begin position="164"/>
        <end position="185"/>
    </location>
</feature>
<dbReference type="SUPFAM" id="SSF103473">
    <property type="entry name" value="MFS general substrate transporter"/>
    <property type="match status" value="1"/>
</dbReference>
<sequence length="493" mass="50601">MALSPLRLRFLVVSLLTVSFIGALDNTVVSTSLATIAGDLGALQHLGWVIVGYTLASTVTLPIIGKLGDLFGPRTVFLSSLVVFLAASLACGLASSMAWLIVARVVQGMSSAGLQLMSQTIIARVTSPRERPRLMSIIGAAFPIAILVGPVLGGLIADNWGWPWIFWINIPIGIAAFALAVFAVPHIAPGLRARFDFAGAASLTVALTALVLAVTWIGDPALGASAALAFAVSAVAFFVFFVVEFRVAEPLVPLRVFANRTVAAGTAISAIIGVGLFSITSYLPTYFQMTSGLSATESGLVPLATVFGMLVSNLFTGALASRTGHYRPFPIIGTALGAGGLFVMSVLPGGVPLWVPMVVMAVVGVGTGAFMSLIVAVVQSAVSDRETGSITSTVNLVRQVGSTVATAVIGGVIGFGVAALLPVGLDASTLTPHLVQGSSPAVQADVAAIYHDVFSPIFLALAITYGVGIVASVLLPKGRLSAERVAEPEPLAV</sequence>
<dbReference type="RefSeq" id="WP_116283036.1">
    <property type="nucleotide sequence ID" value="NZ_NBXA01000021.1"/>
</dbReference>
<evidence type="ECO:0000313" key="8">
    <source>
        <dbReference type="Proteomes" id="UP000256709"/>
    </source>
</evidence>
<keyword evidence="4 5" id="KW-0472">Membrane</keyword>
<dbReference type="InterPro" id="IPR011701">
    <property type="entry name" value="MFS"/>
</dbReference>
<accession>A0A3E0VSL9</accession>
<dbReference type="AlphaFoldDB" id="A0A3E0VSL9"/>
<dbReference type="Gene3D" id="1.20.1250.20">
    <property type="entry name" value="MFS general substrate transporter like domains"/>
    <property type="match status" value="1"/>
</dbReference>
<dbReference type="OrthoDB" id="7375466at2"/>
<dbReference type="PROSITE" id="PS50850">
    <property type="entry name" value="MFS"/>
    <property type="match status" value="1"/>
</dbReference>
<dbReference type="Pfam" id="PF07690">
    <property type="entry name" value="MFS_1"/>
    <property type="match status" value="1"/>
</dbReference>
<evidence type="ECO:0000313" key="7">
    <source>
        <dbReference type="EMBL" id="RFA12590.1"/>
    </source>
</evidence>
<comment type="subcellular location">
    <subcellularLocation>
        <location evidence="1">Cell membrane</location>
        <topology evidence="1">Multi-pass membrane protein</topology>
    </subcellularLocation>
</comment>
<feature type="transmembrane region" description="Helical" evidence="5">
    <location>
        <begin position="331"/>
        <end position="351"/>
    </location>
</feature>
<dbReference type="InterPro" id="IPR036259">
    <property type="entry name" value="MFS_trans_sf"/>
</dbReference>
<feature type="transmembrane region" description="Helical" evidence="5">
    <location>
        <begin position="453"/>
        <end position="475"/>
    </location>
</feature>
<dbReference type="PRINTS" id="PR01036">
    <property type="entry name" value="TCRTETB"/>
</dbReference>
<evidence type="ECO:0000256" key="4">
    <source>
        <dbReference type="ARBA" id="ARBA00023136"/>
    </source>
</evidence>
<comment type="caution">
    <text evidence="7">The sequence shown here is derived from an EMBL/GenBank/DDBJ whole genome shotgun (WGS) entry which is preliminary data.</text>
</comment>
<evidence type="ECO:0000256" key="2">
    <source>
        <dbReference type="ARBA" id="ARBA00022692"/>
    </source>
</evidence>
<dbReference type="GO" id="GO:0005886">
    <property type="term" value="C:plasma membrane"/>
    <property type="evidence" value="ECO:0007669"/>
    <property type="project" value="UniProtKB-SubCell"/>
</dbReference>
<dbReference type="PANTHER" id="PTHR23501">
    <property type="entry name" value="MAJOR FACILITATOR SUPERFAMILY"/>
    <property type="match status" value="1"/>
</dbReference>
<feature type="transmembrane region" description="Helical" evidence="5">
    <location>
        <begin position="134"/>
        <end position="152"/>
    </location>
</feature>
<dbReference type="Proteomes" id="UP000256709">
    <property type="component" value="Unassembled WGS sequence"/>
</dbReference>
<name>A0A3E0VSL9_9MICO</name>